<proteinExistence type="inferred from homology"/>
<reference evidence="9" key="1">
    <citation type="journal article" date="2019" name="Int. J. Syst. Evol. Microbiol.">
        <title>The Global Catalogue of Microorganisms (GCM) 10K type strain sequencing project: providing services to taxonomists for standard genome sequencing and annotation.</title>
        <authorList>
            <consortium name="The Broad Institute Genomics Platform"/>
            <consortium name="The Broad Institute Genome Sequencing Center for Infectious Disease"/>
            <person name="Wu L."/>
            <person name="Ma J."/>
        </authorList>
    </citation>
    <scope>NUCLEOTIDE SEQUENCE [LARGE SCALE GENOMIC DNA]</scope>
    <source>
        <strain evidence="9">JCM 17066</strain>
    </source>
</reference>
<dbReference type="InterPro" id="IPR003370">
    <property type="entry name" value="Chromate_transpt"/>
</dbReference>
<sequence length="208" mass="22256">MRDTRITVEDGPREPITPRALFMAFAMIGLCGFGGILSWARRMLVDTKGWLTETEFTELLGFAQILPGANGTHLAVMFGLRCCGWRGAVAAVAGLLIPPFGILISLAVLYQWYGALPQVRGALKGMAAVAAGLSIDAGIRLARAQPRRARCFLLSAAAFVAIALLNLPLAGVMASLVPVSIGCELLLLRQPAWPQRKAAPMDRKEGRS</sequence>
<keyword evidence="6 7" id="KW-0472">Membrane</keyword>
<comment type="similarity">
    <text evidence="2">Belongs to the chromate ion transporter (CHR) (TC 2.A.51) family.</text>
</comment>
<evidence type="ECO:0000256" key="2">
    <source>
        <dbReference type="ARBA" id="ARBA00005262"/>
    </source>
</evidence>
<organism evidence="8 9">
    <name type="scientific">Paraherbaspirillum soli</name>
    <dbReference type="NCBI Taxonomy" id="631222"/>
    <lineage>
        <taxon>Bacteria</taxon>
        <taxon>Pseudomonadati</taxon>
        <taxon>Pseudomonadota</taxon>
        <taxon>Betaproteobacteria</taxon>
        <taxon>Burkholderiales</taxon>
        <taxon>Oxalobacteraceae</taxon>
        <taxon>Paraherbaspirillum</taxon>
    </lineage>
</organism>
<feature type="transmembrane region" description="Helical" evidence="7">
    <location>
        <begin position="20"/>
        <end position="40"/>
    </location>
</feature>
<dbReference type="Pfam" id="PF02417">
    <property type="entry name" value="Chromate_transp"/>
    <property type="match status" value="1"/>
</dbReference>
<evidence type="ECO:0000313" key="9">
    <source>
        <dbReference type="Proteomes" id="UP001596045"/>
    </source>
</evidence>
<keyword evidence="3" id="KW-1003">Cell membrane</keyword>
<dbReference type="PANTHER" id="PTHR43663">
    <property type="entry name" value="CHROMATE TRANSPORT PROTEIN-RELATED"/>
    <property type="match status" value="1"/>
</dbReference>
<feature type="transmembrane region" description="Helical" evidence="7">
    <location>
        <begin position="122"/>
        <end position="139"/>
    </location>
</feature>
<keyword evidence="5 7" id="KW-1133">Transmembrane helix</keyword>
<evidence type="ECO:0000256" key="1">
    <source>
        <dbReference type="ARBA" id="ARBA00004651"/>
    </source>
</evidence>
<comment type="caution">
    <text evidence="8">The sequence shown here is derived from an EMBL/GenBank/DDBJ whole genome shotgun (WGS) entry which is preliminary data.</text>
</comment>
<evidence type="ECO:0000256" key="3">
    <source>
        <dbReference type="ARBA" id="ARBA00022475"/>
    </source>
</evidence>
<evidence type="ECO:0000256" key="5">
    <source>
        <dbReference type="ARBA" id="ARBA00022989"/>
    </source>
</evidence>
<keyword evidence="4 7" id="KW-0812">Transmembrane</keyword>
<protein>
    <submittedName>
        <fullName evidence="8">Chromate transporter</fullName>
    </submittedName>
</protein>
<feature type="transmembrane region" description="Helical" evidence="7">
    <location>
        <begin position="151"/>
        <end position="177"/>
    </location>
</feature>
<dbReference type="Proteomes" id="UP001596045">
    <property type="component" value="Unassembled WGS sequence"/>
</dbReference>
<evidence type="ECO:0000256" key="6">
    <source>
        <dbReference type="ARBA" id="ARBA00023136"/>
    </source>
</evidence>
<evidence type="ECO:0000313" key="8">
    <source>
        <dbReference type="EMBL" id="MFC5474506.1"/>
    </source>
</evidence>
<accession>A0ABW0MA85</accession>
<keyword evidence="9" id="KW-1185">Reference proteome</keyword>
<dbReference type="RefSeq" id="WP_378997610.1">
    <property type="nucleotide sequence ID" value="NZ_JBHSMT010000014.1"/>
</dbReference>
<evidence type="ECO:0000256" key="7">
    <source>
        <dbReference type="SAM" id="Phobius"/>
    </source>
</evidence>
<comment type="subcellular location">
    <subcellularLocation>
        <location evidence="1">Cell membrane</location>
        <topology evidence="1">Multi-pass membrane protein</topology>
    </subcellularLocation>
</comment>
<feature type="transmembrane region" description="Helical" evidence="7">
    <location>
        <begin position="60"/>
        <end position="80"/>
    </location>
</feature>
<dbReference type="PANTHER" id="PTHR43663:SF1">
    <property type="entry name" value="CHROMATE TRANSPORTER"/>
    <property type="match status" value="1"/>
</dbReference>
<feature type="transmembrane region" description="Helical" evidence="7">
    <location>
        <begin position="87"/>
        <end position="110"/>
    </location>
</feature>
<name>A0ABW0MA85_9BURK</name>
<dbReference type="InterPro" id="IPR052518">
    <property type="entry name" value="CHR_Transporter"/>
</dbReference>
<gene>
    <name evidence="8" type="ORF">ACFPM8_11120</name>
</gene>
<evidence type="ECO:0000256" key="4">
    <source>
        <dbReference type="ARBA" id="ARBA00022692"/>
    </source>
</evidence>
<dbReference type="EMBL" id="JBHSMT010000014">
    <property type="protein sequence ID" value="MFC5474506.1"/>
    <property type="molecule type" value="Genomic_DNA"/>
</dbReference>